<reference evidence="6 8" key="1">
    <citation type="submission" date="2012-11" db="EMBL/GenBank/DDBJ databases">
        <title>Whole genome sequence of Acetobacter indonesiensis 5H-1.</title>
        <authorList>
            <person name="Azuma Y."/>
            <person name="Higashiura N."/>
            <person name="Hirakawa H."/>
            <person name="Matsushita K."/>
        </authorList>
    </citation>
    <scope>NUCLEOTIDE SEQUENCE [LARGE SCALE GENOMIC DNA]</scope>
    <source>
        <strain evidence="6 8">5H-1</strain>
    </source>
</reference>
<feature type="signal peptide" evidence="5">
    <location>
        <begin position="1"/>
        <end position="34"/>
    </location>
</feature>
<evidence type="ECO:0000256" key="1">
    <source>
        <dbReference type="ARBA" id="ARBA00004196"/>
    </source>
</evidence>
<dbReference type="EMBL" id="BAMW01000082">
    <property type="protein sequence ID" value="GAN64555.1"/>
    <property type="molecule type" value="Genomic_DNA"/>
</dbReference>
<keyword evidence="2" id="KW-0813">Transport</keyword>
<dbReference type="SUPFAM" id="SSF53807">
    <property type="entry name" value="Helical backbone' metal receptor"/>
    <property type="match status" value="1"/>
</dbReference>
<evidence type="ECO:0000256" key="4">
    <source>
        <dbReference type="ARBA" id="ARBA00022729"/>
    </source>
</evidence>
<evidence type="ECO:0000256" key="5">
    <source>
        <dbReference type="SAM" id="SignalP"/>
    </source>
</evidence>
<feature type="chain" id="PRO_5026799300" evidence="5">
    <location>
        <begin position="35"/>
        <end position="309"/>
    </location>
</feature>
<protein>
    <submittedName>
        <fullName evidence="6">ABC transporter Mn2+/Zn2+ permease</fullName>
    </submittedName>
    <submittedName>
        <fullName evidence="7">ABC transporter substrate-binding protein</fullName>
    </submittedName>
</protein>
<comment type="subcellular location">
    <subcellularLocation>
        <location evidence="1">Cell envelope</location>
    </subcellularLocation>
</comment>
<evidence type="ECO:0000256" key="3">
    <source>
        <dbReference type="ARBA" id="ARBA00022723"/>
    </source>
</evidence>
<keyword evidence="4 5" id="KW-0732">Signal</keyword>
<dbReference type="PANTHER" id="PTHR42953:SF1">
    <property type="entry name" value="METAL-BINDING PROTEIN HI_0362-RELATED"/>
    <property type="match status" value="1"/>
</dbReference>
<name>A0A6N3T7L5_9PROT</name>
<evidence type="ECO:0000313" key="6">
    <source>
        <dbReference type="EMBL" id="GAN64555.1"/>
    </source>
</evidence>
<dbReference type="Proteomes" id="UP000032673">
    <property type="component" value="Unassembled WGS sequence"/>
</dbReference>
<evidence type="ECO:0000313" key="7">
    <source>
        <dbReference type="EMBL" id="GEN03974.1"/>
    </source>
</evidence>
<dbReference type="GO" id="GO:0046872">
    <property type="term" value="F:metal ion binding"/>
    <property type="evidence" value="ECO:0007669"/>
    <property type="project" value="UniProtKB-KW"/>
</dbReference>
<keyword evidence="8" id="KW-1185">Reference proteome</keyword>
<evidence type="ECO:0000313" key="8">
    <source>
        <dbReference type="Proteomes" id="UP000032673"/>
    </source>
</evidence>
<comment type="caution">
    <text evidence="7">The sequence shown here is derived from an EMBL/GenBank/DDBJ whole genome shotgun (WGS) entry which is preliminary data.</text>
</comment>
<dbReference type="PANTHER" id="PTHR42953">
    <property type="entry name" value="HIGH-AFFINITY ZINC UPTAKE SYSTEM PROTEIN ZNUA-RELATED"/>
    <property type="match status" value="1"/>
</dbReference>
<reference evidence="7 9" key="2">
    <citation type="submission" date="2019-07" db="EMBL/GenBank/DDBJ databases">
        <title>Whole genome shotgun sequence of Acetobacter indonesiensis NBRC 16471.</title>
        <authorList>
            <person name="Hosoyama A."/>
            <person name="Uohara A."/>
            <person name="Ohji S."/>
            <person name="Ichikawa N."/>
        </authorList>
    </citation>
    <scope>NUCLEOTIDE SEQUENCE [LARGE SCALE GENOMIC DNA]</scope>
    <source>
        <strain evidence="7 9">NBRC 16471</strain>
    </source>
</reference>
<dbReference type="Pfam" id="PF01297">
    <property type="entry name" value="ZnuA"/>
    <property type="match status" value="1"/>
</dbReference>
<gene>
    <name evidence="6" type="ORF">Abin_085_020</name>
    <name evidence="7" type="ORF">AIN02nite_19990</name>
</gene>
<dbReference type="EMBL" id="BJXQ01000011">
    <property type="protein sequence ID" value="GEN03974.1"/>
    <property type="molecule type" value="Genomic_DNA"/>
</dbReference>
<organism evidence="7 9">
    <name type="scientific">Acetobacter indonesiensis</name>
    <dbReference type="NCBI Taxonomy" id="104101"/>
    <lineage>
        <taxon>Bacteria</taxon>
        <taxon>Pseudomonadati</taxon>
        <taxon>Pseudomonadota</taxon>
        <taxon>Alphaproteobacteria</taxon>
        <taxon>Acetobacterales</taxon>
        <taxon>Acetobacteraceae</taxon>
        <taxon>Acetobacter</taxon>
    </lineage>
</organism>
<accession>A0A6N3T7L5</accession>
<keyword evidence="3" id="KW-0479">Metal-binding</keyword>
<dbReference type="InterPro" id="IPR006127">
    <property type="entry name" value="ZnuA-like"/>
</dbReference>
<sequence>MGAETGVSLYLMRLAMSCVSGLMVSCLTVVPSYAQTVAPTTTHTTLTAVAAENTWGDLAAQVAEPDIHVTSILTTPTIDPHLYEPSPAEARRVHDATLLVANGAGYDAWMEHLASARSTPAPMVRADSWGGWHKGDNTHLWYNLAAVAAFVGHFTALCQQVDPAHTAGYTARSQTLLAAIDAVRAHIAALRPKIEGQPVAATEPVFTPLADSLGLVMKERAFQQAIMNDVEPPASAVAAFDDDIRQRRVRLVAYNAQADRPSVQRLIASAKQVGIPVLPVLEIMPAGEHWQTWVDQTVTNVADALGVTP</sequence>
<dbReference type="GO" id="GO:0030313">
    <property type="term" value="C:cell envelope"/>
    <property type="evidence" value="ECO:0007669"/>
    <property type="project" value="UniProtKB-SubCell"/>
</dbReference>
<evidence type="ECO:0000256" key="2">
    <source>
        <dbReference type="ARBA" id="ARBA00022448"/>
    </source>
</evidence>
<dbReference type="AlphaFoldDB" id="A0A6N3T7L5"/>
<dbReference type="Gene3D" id="3.40.50.1980">
    <property type="entry name" value="Nitrogenase molybdenum iron protein domain"/>
    <property type="match status" value="2"/>
</dbReference>
<dbReference type="Proteomes" id="UP000321104">
    <property type="component" value="Unassembled WGS sequence"/>
</dbReference>
<proteinExistence type="predicted"/>
<dbReference type="InterPro" id="IPR050492">
    <property type="entry name" value="Bact_metal-bind_prot9"/>
</dbReference>
<evidence type="ECO:0000313" key="9">
    <source>
        <dbReference type="Proteomes" id="UP000321104"/>
    </source>
</evidence>
<dbReference type="GO" id="GO:0030001">
    <property type="term" value="P:metal ion transport"/>
    <property type="evidence" value="ECO:0007669"/>
    <property type="project" value="InterPro"/>
</dbReference>